<gene>
    <name evidence="2" type="ORF">FHX50_001414</name>
</gene>
<sequence>MFAIEPEFGTSSELCSQRIEDLGSAAASRGTRRCQKPRARDPTGPETKATFFADRQGAYRKKVAFD</sequence>
<dbReference type="RefSeq" id="WP_183376016.1">
    <property type="nucleotide sequence ID" value="NZ_CBCSFZ010000006.1"/>
</dbReference>
<evidence type="ECO:0000313" key="3">
    <source>
        <dbReference type="Proteomes" id="UP000568050"/>
    </source>
</evidence>
<accession>A0A839QWA4</accession>
<organism evidence="2 3">
    <name type="scientific">Helcobacillus massiliensis</name>
    <dbReference type="NCBI Taxonomy" id="521392"/>
    <lineage>
        <taxon>Bacteria</taxon>
        <taxon>Bacillati</taxon>
        <taxon>Actinomycetota</taxon>
        <taxon>Actinomycetes</taxon>
        <taxon>Micrococcales</taxon>
        <taxon>Dermabacteraceae</taxon>
        <taxon>Helcobacillus</taxon>
    </lineage>
</organism>
<feature type="region of interest" description="Disordered" evidence="1">
    <location>
        <begin position="26"/>
        <end position="48"/>
    </location>
</feature>
<proteinExistence type="predicted"/>
<protein>
    <submittedName>
        <fullName evidence="2">Uncharacterized protein</fullName>
    </submittedName>
</protein>
<reference evidence="2 3" key="1">
    <citation type="submission" date="2020-08" db="EMBL/GenBank/DDBJ databases">
        <title>Sequencing the genomes of 1000 actinobacteria strains.</title>
        <authorList>
            <person name="Klenk H.-P."/>
        </authorList>
    </citation>
    <scope>NUCLEOTIDE SEQUENCE [LARGE SCALE GENOMIC DNA]</scope>
    <source>
        <strain evidence="2 3">DSM 23040</strain>
    </source>
</reference>
<evidence type="ECO:0000313" key="2">
    <source>
        <dbReference type="EMBL" id="MBB3023129.1"/>
    </source>
</evidence>
<dbReference type="AlphaFoldDB" id="A0A839QWA4"/>
<evidence type="ECO:0000256" key="1">
    <source>
        <dbReference type="SAM" id="MobiDB-lite"/>
    </source>
</evidence>
<comment type="caution">
    <text evidence="2">The sequence shown here is derived from an EMBL/GenBank/DDBJ whole genome shotgun (WGS) entry which is preliminary data.</text>
</comment>
<keyword evidence="3" id="KW-1185">Reference proteome</keyword>
<dbReference type="Proteomes" id="UP000568050">
    <property type="component" value="Unassembled WGS sequence"/>
</dbReference>
<dbReference type="EMBL" id="JACHWP010000003">
    <property type="protein sequence ID" value="MBB3023129.1"/>
    <property type="molecule type" value="Genomic_DNA"/>
</dbReference>
<name>A0A839QWA4_9MICO</name>